<dbReference type="PANTHER" id="PTHR44051:SF9">
    <property type="entry name" value="GLUTATHIONE S-TRANSFERASE 1"/>
    <property type="match status" value="1"/>
</dbReference>
<dbReference type="SFLD" id="SFLDS00019">
    <property type="entry name" value="Glutathione_Transferase_(cytos"/>
    <property type="match status" value="1"/>
</dbReference>
<accession>A0A0D2A196</accession>
<dbReference type="GeneID" id="27330119"/>
<evidence type="ECO:0000313" key="5">
    <source>
        <dbReference type="Proteomes" id="UP000053328"/>
    </source>
</evidence>
<dbReference type="SUPFAM" id="SSF52833">
    <property type="entry name" value="Thioredoxin-like"/>
    <property type="match status" value="1"/>
</dbReference>
<dbReference type="CDD" id="cd03046">
    <property type="entry name" value="GST_N_GTT1_like"/>
    <property type="match status" value="1"/>
</dbReference>
<dbReference type="PROSITE" id="PS50405">
    <property type="entry name" value="GST_CTER"/>
    <property type="match status" value="1"/>
</dbReference>
<evidence type="ECO:0000259" key="2">
    <source>
        <dbReference type="PROSITE" id="PS50404"/>
    </source>
</evidence>
<dbReference type="Proteomes" id="UP000053328">
    <property type="component" value="Unassembled WGS sequence"/>
</dbReference>
<evidence type="ECO:0000256" key="1">
    <source>
        <dbReference type="ARBA" id="ARBA00007409"/>
    </source>
</evidence>
<protein>
    <recommendedName>
        <fullName evidence="6">Glutathione S-transferase</fullName>
    </recommendedName>
</protein>
<dbReference type="InterPro" id="IPR010987">
    <property type="entry name" value="Glutathione-S-Trfase_C-like"/>
</dbReference>
<dbReference type="InterPro" id="IPR004045">
    <property type="entry name" value="Glutathione_S-Trfase_N"/>
</dbReference>
<dbReference type="HOGENOM" id="CLU_011226_15_4_1"/>
<feature type="domain" description="GST C-terminal" evidence="3">
    <location>
        <begin position="111"/>
        <end position="236"/>
    </location>
</feature>
<name>A0A0D2A196_9EURO</name>
<dbReference type="EMBL" id="KN847493">
    <property type="protein sequence ID" value="KIW18747.1"/>
    <property type="molecule type" value="Genomic_DNA"/>
</dbReference>
<dbReference type="SUPFAM" id="SSF47616">
    <property type="entry name" value="GST C-terminal domain-like"/>
    <property type="match status" value="1"/>
</dbReference>
<sequence>MPPSLTVHHLRVSQSERIVWLCEELQIPYTLKCYDRSPLLAPPALASLTPMQSAPVITDTTPATGEEFNMTESGAIAEYILSVYGGGGGGGGGDDSGGAGAGTNNLSLTPTHRDFHSYLFWFHFANGTLMPALGRRMFVRLADPTLTSDAAHAWAEAALAKALTAMDDRLAATGAWLAGADFTAADVMNVFCVTTMRAYSPVDLARYPDILAWLGRVGRREAYRVAMDKGDPGVDWKRGMSAEGHEVHGAWKEVLRRAGAVEVRKEQNL</sequence>
<comment type="similarity">
    <text evidence="1">Belongs to the GST superfamily.</text>
</comment>
<dbReference type="InterPro" id="IPR040079">
    <property type="entry name" value="Glutathione_S-Trfase"/>
</dbReference>
<dbReference type="PROSITE" id="PS50404">
    <property type="entry name" value="GST_NTER"/>
    <property type="match status" value="1"/>
</dbReference>
<evidence type="ECO:0000313" key="4">
    <source>
        <dbReference type="EMBL" id="KIW18747.1"/>
    </source>
</evidence>
<dbReference type="Gene3D" id="3.40.30.10">
    <property type="entry name" value="Glutaredoxin"/>
    <property type="match status" value="1"/>
</dbReference>
<dbReference type="RefSeq" id="XP_016238963.1">
    <property type="nucleotide sequence ID" value="XM_016377393.1"/>
</dbReference>
<evidence type="ECO:0008006" key="6">
    <source>
        <dbReference type="Google" id="ProtNLM"/>
    </source>
</evidence>
<dbReference type="Pfam" id="PF13409">
    <property type="entry name" value="GST_N_2"/>
    <property type="match status" value="1"/>
</dbReference>
<dbReference type="VEuPathDB" id="FungiDB:PV08_03036"/>
<dbReference type="PANTHER" id="PTHR44051">
    <property type="entry name" value="GLUTATHIONE S-TRANSFERASE-RELATED"/>
    <property type="match status" value="1"/>
</dbReference>
<dbReference type="Gene3D" id="1.20.1050.10">
    <property type="match status" value="1"/>
</dbReference>
<dbReference type="InterPro" id="IPR036282">
    <property type="entry name" value="Glutathione-S-Trfase_C_sf"/>
</dbReference>
<proteinExistence type="inferred from homology"/>
<evidence type="ECO:0000259" key="3">
    <source>
        <dbReference type="PROSITE" id="PS50405"/>
    </source>
</evidence>
<gene>
    <name evidence="4" type="ORF">PV08_03036</name>
</gene>
<dbReference type="SFLD" id="SFLDG00358">
    <property type="entry name" value="Main_(cytGST)"/>
    <property type="match status" value="1"/>
</dbReference>
<dbReference type="STRING" id="91928.A0A0D2A196"/>
<dbReference type="AlphaFoldDB" id="A0A0D2A196"/>
<organism evidence="4 5">
    <name type="scientific">Exophiala spinifera</name>
    <dbReference type="NCBI Taxonomy" id="91928"/>
    <lineage>
        <taxon>Eukaryota</taxon>
        <taxon>Fungi</taxon>
        <taxon>Dikarya</taxon>
        <taxon>Ascomycota</taxon>
        <taxon>Pezizomycotina</taxon>
        <taxon>Eurotiomycetes</taxon>
        <taxon>Chaetothyriomycetidae</taxon>
        <taxon>Chaetothyriales</taxon>
        <taxon>Herpotrichiellaceae</taxon>
        <taxon>Exophiala</taxon>
    </lineage>
</organism>
<keyword evidence="5" id="KW-1185">Reference proteome</keyword>
<dbReference type="InterPro" id="IPR036249">
    <property type="entry name" value="Thioredoxin-like_sf"/>
</dbReference>
<dbReference type="Pfam" id="PF13410">
    <property type="entry name" value="GST_C_2"/>
    <property type="match status" value="1"/>
</dbReference>
<dbReference type="OrthoDB" id="2309723at2759"/>
<feature type="domain" description="GST N-terminal" evidence="2">
    <location>
        <begin position="2"/>
        <end position="88"/>
    </location>
</feature>
<reference evidence="4 5" key="1">
    <citation type="submission" date="2015-01" db="EMBL/GenBank/DDBJ databases">
        <title>The Genome Sequence of Exophiala spinifera CBS89968.</title>
        <authorList>
            <consortium name="The Broad Institute Genomics Platform"/>
            <person name="Cuomo C."/>
            <person name="de Hoog S."/>
            <person name="Gorbushina A."/>
            <person name="Stielow B."/>
            <person name="Teixiera M."/>
            <person name="Abouelleil A."/>
            <person name="Chapman S.B."/>
            <person name="Priest M."/>
            <person name="Young S.K."/>
            <person name="Wortman J."/>
            <person name="Nusbaum C."/>
            <person name="Birren B."/>
        </authorList>
    </citation>
    <scope>NUCLEOTIDE SEQUENCE [LARGE SCALE GENOMIC DNA]</scope>
    <source>
        <strain evidence="4 5">CBS 89968</strain>
    </source>
</reference>